<name>A0A317E2I8_9PROT</name>
<dbReference type="EMBL" id="QGLE01000007">
    <property type="protein sequence ID" value="PWR21298.1"/>
    <property type="molecule type" value="Genomic_DNA"/>
</dbReference>
<reference evidence="1 2" key="1">
    <citation type="submission" date="2018-05" db="EMBL/GenBank/DDBJ databases">
        <title>Zavarzinia sp. HR-AS.</title>
        <authorList>
            <person name="Lee Y."/>
            <person name="Jeon C.O."/>
        </authorList>
    </citation>
    <scope>NUCLEOTIDE SEQUENCE [LARGE SCALE GENOMIC DNA]</scope>
    <source>
        <strain evidence="1 2">HR-AS</strain>
    </source>
</reference>
<gene>
    <name evidence="1" type="ORF">DKG74_12695</name>
</gene>
<proteinExistence type="predicted"/>
<accession>A0A317E2I8</accession>
<comment type="caution">
    <text evidence="1">The sequence shown here is derived from an EMBL/GenBank/DDBJ whole genome shotgun (WGS) entry which is preliminary data.</text>
</comment>
<protein>
    <submittedName>
        <fullName evidence="1">Uncharacterized protein</fullName>
    </submittedName>
</protein>
<evidence type="ECO:0000313" key="2">
    <source>
        <dbReference type="Proteomes" id="UP000245461"/>
    </source>
</evidence>
<dbReference type="Proteomes" id="UP000245461">
    <property type="component" value="Unassembled WGS sequence"/>
</dbReference>
<dbReference type="OrthoDB" id="7282119at2"/>
<dbReference type="RefSeq" id="WP_109906364.1">
    <property type="nucleotide sequence ID" value="NZ_QGLE01000007.1"/>
</dbReference>
<sequence>MKVSELIAELSKIDGDTELRLAMPFDEDEVDVYEIGAIDVIEDDQGDSAVLLIAELEYEDGEFDEEADNDD</sequence>
<evidence type="ECO:0000313" key="1">
    <source>
        <dbReference type="EMBL" id="PWR21298.1"/>
    </source>
</evidence>
<organism evidence="1 2">
    <name type="scientific">Zavarzinia aquatilis</name>
    <dbReference type="NCBI Taxonomy" id="2211142"/>
    <lineage>
        <taxon>Bacteria</taxon>
        <taxon>Pseudomonadati</taxon>
        <taxon>Pseudomonadota</taxon>
        <taxon>Alphaproteobacteria</taxon>
        <taxon>Rhodospirillales</taxon>
        <taxon>Zavarziniaceae</taxon>
        <taxon>Zavarzinia</taxon>
    </lineage>
</organism>
<keyword evidence="2" id="KW-1185">Reference proteome</keyword>
<dbReference type="AlphaFoldDB" id="A0A317E2I8"/>